<dbReference type="EMBL" id="VEWK01000016">
    <property type="protein sequence ID" value="TNV09049.1"/>
    <property type="molecule type" value="Genomic_DNA"/>
</dbReference>
<comment type="caution">
    <text evidence="2">The sequence shown here is derived from an EMBL/GenBank/DDBJ whole genome shotgun (WGS) entry which is preliminary data.</text>
</comment>
<evidence type="ECO:0000313" key="4">
    <source>
        <dbReference type="Proteomes" id="UP000553980"/>
    </source>
</evidence>
<name>A0A5C5CCJ1_9HYPH</name>
<reference evidence="2" key="2">
    <citation type="submission" date="2019-06" db="EMBL/GenBank/DDBJ databases">
        <authorList>
            <person name="Hu M."/>
        </authorList>
    </citation>
    <scope>NUCLEOTIDE SEQUENCE</scope>
    <source>
        <strain evidence="2">08RB2639</strain>
    </source>
</reference>
<protein>
    <submittedName>
        <fullName evidence="2">Uncharacterized protein</fullName>
    </submittedName>
</protein>
<evidence type="ECO:0000313" key="2">
    <source>
        <dbReference type="EMBL" id="TNV09049.1"/>
    </source>
</evidence>
<evidence type="ECO:0000313" key="3">
    <source>
        <dbReference type="Proteomes" id="UP000313390"/>
    </source>
</evidence>
<proteinExistence type="predicted"/>
<dbReference type="Proteomes" id="UP000553980">
    <property type="component" value="Unassembled WGS sequence"/>
</dbReference>
<reference evidence="2 3" key="1">
    <citation type="journal article" date="2011" name="Int. J. Syst. Evol. Microbiol.">
        <title>Ochrobactrum pecoris sp. nov., isolated from farm animals.</title>
        <authorList>
            <person name="Kampfer P."/>
            <person name="Huber B."/>
            <person name="Busse H.J."/>
            <person name="Scholz H.C."/>
            <person name="Tomaso H."/>
            <person name="Hotzel H."/>
            <person name="Melzer F."/>
        </authorList>
    </citation>
    <scope>NUCLEOTIDE SEQUENCE [LARGE SCALE GENOMIC DNA]</scope>
    <source>
        <strain evidence="2 3">08RB2639</strain>
    </source>
</reference>
<dbReference type="EMBL" id="JACIEX010000015">
    <property type="protein sequence ID" value="MBB4095933.1"/>
    <property type="molecule type" value="Genomic_DNA"/>
</dbReference>
<dbReference type="RefSeq" id="WP_138787125.1">
    <property type="nucleotide sequence ID" value="NZ_JACIEX010000015.1"/>
</dbReference>
<accession>A0A5C5CCJ1</accession>
<keyword evidence="4" id="KW-1185">Reference proteome</keyword>
<dbReference type="AlphaFoldDB" id="A0A5C5CCJ1"/>
<gene>
    <name evidence="2" type="ORF">FIB18_21760</name>
    <name evidence="1" type="ORF">GGQ79_004486</name>
</gene>
<dbReference type="OrthoDB" id="8442974at2"/>
<sequence>MIGTSPLDYGIDKASNGIAARMLKDFEEGHFSFLADEATVEKRYNQSAQGSVWHDFKRACRAYSTLNGCVVIVDDTNQCFVDSVDIHGEYEFDFANEFARRAAPTYRERLLALGKQGPVRLTLYRLPRANYENTAWGHFWERGEYIGEMRMALA</sequence>
<reference evidence="1 4" key="3">
    <citation type="submission" date="2020-08" db="EMBL/GenBank/DDBJ databases">
        <title>Genomic Encyclopedia of Type Strains, Phase IV (KMG-IV): sequencing the most valuable type-strain genomes for metagenomic binning, comparative biology and taxonomic classification.</title>
        <authorList>
            <person name="Goeker M."/>
        </authorList>
    </citation>
    <scope>NUCLEOTIDE SEQUENCE [LARGE SCALE GENOMIC DNA]</scope>
    <source>
        <strain evidence="1 4">DSM 23868</strain>
    </source>
</reference>
<dbReference type="Proteomes" id="UP000313390">
    <property type="component" value="Unassembled WGS sequence"/>
</dbReference>
<organism evidence="2 3">
    <name type="scientific">Brucella pecoris</name>
    <dbReference type="NCBI Taxonomy" id="867683"/>
    <lineage>
        <taxon>Bacteria</taxon>
        <taxon>Pseudomonadati</taxon>
        <taxon>Pseudomonadota</taxon>
        <taxon>Alphaproteobacteria</taxon>
        <taxon>Hyphomicrobiales</taxon>
        <taxon>Brucellaceae</taxon>
        <taxon>Brucella/Ochrobactrum group</taxon>
        <taxon>Brucella</taxon>
    </lineage>
</organism>
<evidence type="ECO:0000313" key="1">
    <source>
        <dbReference type="EMBL" id="MBB4095933.1"/>
    </source>
</evidence>